<dbReference type="PIRSF" id="PIRSF017082">
    <property type="entry name" value="YflP"/>
    <property type="match status" value="1"/>
</dbReference>
<accession>A0ABM6FFL3</accession>
<evidence type="ECO:0000313" key="2">
    <source>
        <dbReference type="EMBL" id="AOZ10709.1"/>
    </source>
</evidence>
<reference evidence="2 3" key="1">
    <citation type="submission" date="2016-10" db="EMBL/GenBank/DDBJ databases">
        <title>Complete genome sequences of three Cupriavidus strains isolated from various Malaysian environments.</title>
        <authorList>
            <person name="Abdullah A.A.-A."/>
            <person name="Shafie N.A.H."/>
            <person name="Lau N.S."/>
        </authorList>
    </citation>
    <scope>NUCLEOTIDE SEQUENCE [LARGE SCALE GENOMIC DNA]</scope>
    <source>
        <strain evidence="2 3">USMAA1020</strain>
    </source>
</reference>
<dbReference type="PANTHER" id="PTHR42928">
    <property type="entry name" value="TRICARBOXYLATE-BINDING PROTEIN"/>
    <property type="match status" value="1"/>
</dbReference>
<name>A0ABM6FFL3_9BURK</name>
<protein>
    <recommendedName>
        <fullName evidence="4">Tripartite tricarboxylate transporter substrate binding protein</fullName>
    </recommendedName>
</protein>
<dbReference type="Pfam" id="PF03401">
    <property type="entry name" value="TctC"/>
    <property type="match status" value="1"/>
</dbReference>
<dbReference type="SUPFAM" id="SSF53850">
    <property type="entry name" value="Periplasmic binding protein-like II"/>
    <property type="match status" value="1"/>
</dbReference>
<evidence type="ECO:0000313" key="3">
    <source>
        <dbReference type="Proteomes" id="UP000177515"/>
    </source>
</evidence>
<comment type="similarity">
    <text evidence="1">Belongs to the UPF0065 (bug) family.</text>
</comment>
<dbReference type="CDD" id="cd13578">
    <property type="entry name" value="PBP2_Bug27"/>
    <property type="match status" value="1"/>
</dbReference>
<organism evidence="2 3">
    <name type="scientific">Cupriavidus malaysiensis</name>
    <dbReference type="NCBI Taxonomy" id="367825"/>
    <lineage>
        <taxon>Bacteria</taxon>
        <taxon>Pseudomonadati</taxon>
        <taxon>Pseudomonadota</taxon>
        <taxon>Betaproteobacteria</taxon>
        <taxon>Burkholderiales</taxon>
        <taxon>Burkholderiaceae</taxon>
        <taxon>Cupriavidus</taxon>
    </lineage>
</organism>
<dbReference type="Gene3D" id="3.40.190.10">
    <property type="entry name" value="Periplasmic binding protein-like II"/>
    <property type="match status" value="1"/>
</dbReference>
<dbReference type="EMBL" id="CP017755">
    <property type="protein sequence ID" value="AOZ10709.1"/>
    <property type="molecule type" value="Genomic_DNA"/>
</dbReference>
<sequence length="318" mass="32877">MAWLAAGAITLAAGTARAEPWPERPVKLVVPFAPAGGNDVFARLIAQKVSEGLPQQIVVDNRPGGGGNLGTKQVARARADGYTLLLGHTGTLAVNPALYADLGFDPRHDLVPVAPIASTPLVLVVRADSPLHTAKDLIAAARARPGALNYASSGNGTGSHLTAVLFANTAGIRLAHVPYKGTGPALTDLLGGQVDFTFSVIPPVLPFIRAGRLRALAVTGAQRSELLPKVPTVAQAALPGFESTLSYGILAPRGTPGAVIDDLHARIDKVLRLPDVAARLRAEGASPLIASPAAYAELMAREAAKWKRVVQASGATIE</sequence>
<dbReference type="InterPro" id="IPR042100">
    <property type="entry name" value="Bug_dom1"/>
</dbReference>
<dbReference type="PANTHER" id="PTHR42928:SF5">
    <property type="entry name" value="BLR1237 PROTEIN"/>
    <property type="match status" value="1"/>
</dbReference>
<dbReference type="InterPro" id="IPR005064">
    <property type="entry name" value="BUG"/>
</dbReference>
<evidence type="ECO:0000256" key="1">
    <source>
        <dbReference type="ARBA" id="ARBA00006987"/>
    </source>
</evidence>
<proteinExistence type="inferred from homology"/>
<gene>
    <name evidence="2" type="ORF">BKK80_22660</name>
</gene>
<evidence type="ECO:0008006" key="4">
    <source>
        <dbReference type="Google" id="ProtNLM"/>
    </source>
</evidence>
<dbReference type="Proteomes" id="UP000177515">
    <property type="component" value="Chromosome 2"/>
</dbReference>
<keyword evidence="3" id="KW-1185">Reference proteome</keyword>
<dbReference type="Gene3D" id="3.40.190.150">
    <property type="entry name" value="Bordetella uptake gene, domain 1"/>
    <property type="match status" value="1"/>
</dbReference>